<dbReference type="EMBL" id="CP020991">
    <property type="protein sequence ID" value="AUO19096.1"/>
    <property type="molecule type" value="Genomic_DNA"/>
</dbReference>
<evidence type="ECO:0000259" key="2">
    <source>
        <dbReference type="Pfam" id="PF13240"/>
    </source>
</evidence>
<keyword evidence="1" id="KW-1133">Transmembrane helix</keyword>
<feature type="domain" description="Zinc-ribbon" evidence="2">
    <location>
        <begin position="3"/>
        <end position="22"/>
    </location>
</feature>
<sequence>MKYCTKCGNAIDDNAAVCPICGETQKKEGSQNQSGTYSDFHSVKEKGPVGTAIASFIIGIISLVLCNTVIGPIVGLILGIVGTKQYNPARNTSKWMGVWGIVLNALSIIALIVFIAVVIYLYSTGQLEPDIDIVN</sequence>
<dbReference type="Pfam" id="PF13240">
    <property type="entry name" value="Zn_Ribbon_1"/>
    <property type="match status" value="1"/>
</dbReference>
<feature type="transmembrane region" description="Helical" evidence="1">
    <location>
        <begin position="52"/>
        <end position="81"/>
    </location>
</feature>
<dbReference type="GeneID" id="98062338"/>
<proteinExistence type="predicted"/>
<keyword evidence="1" id="KW-0812">Transmembrane</keyword>
<dbReference type="KEGG" id="mpec:B9O19_00922"/>
<reference evidence="3 4" key="1">
    <citation type="submission" date="2017-04" db="EMBL/GenBank/DDBJ databases">
        <title>Monoglobus pectinilyticus 14 draft genome.</title>
        <authorList>
            <person name="Kim C."/>
            <person name="Rosendale D.I."/>
            <person name="Kelly W.J."/>
            <person name="Tannock G.W."/>
            <person name="Patchett M.L."/>
            <person name="Jordens J.Z."/>
        </authorList>
    </citation>
    <scope>NUCLEOTIDE SEQUENCE [LARGE SCALE GENOMIC DNA]</scope>
    <source>
        <strain evidence="3 4">14</strain>
    </source>
</reference>
<name>A0A2K9P1F1_9FIRM</name>
<dbReference type="RefSeq" id="WP_102365326.1">
    <property type="nucleotide sequence ID" value="NZ_CP020991.1"/>
</dbReference>
<dbReference type="AlphaFoldDB" id="A0A2K9P1F1"/>
<organism evidence="3 4">
    <name type="scientific">Monoglobus pectinilyticus</name>
    <dbReference type="NCBI Taxonomy" id="1981510"/>
    <lineage>
        <taxon>Bacteria</taxon>
        <taxon>Bacillati</taxon>
        <taxon>Bacillota</taxon>
        <taxon>Clostridia</taxon>
        <taxon>Monoglobales</taxon>
        <taxon>Monoglobaceae</taxon>
        <taxon>Monoglobus</taxon>
    </lineage>
</organism>
<protein>
    <recommendedName>
        <fullName evidence="2">Zinc-ribbon domain-containing protein</fullName>
    </recommendedName>
</protein>
<evidence type="ECO:0000256" key="1">
    <source>
        <dbReference type="SAM" id="Phobius"/>
    </source>
</evidence>
<gene>
    <name evidence="3" type="ORF">B9O19_00922</name>
</gene>
<evidence type="ECO:0000313" key="4">
    <source>
        <dbReference type="Proteomes" id="UP000235589"/>
    </source>
</evidence>
<dbReference type="InterPro" id="IPR026870">
    <property type="entry name" value="Zinc_ribbon_dom"/>
</dbReference>
<keyword evidence="1" id="KW-0472">Membrane</keyword>
<dbReference type="OrthoDB" id="90521at2"/>
<accession>A0A2K9P1F1</accession>
<feature type="transmembrane region" description="Helical" evidence="1">
    <location>
        <begin position="101"/>
        <end position="122"/>
    </location>
</feature>
<evidence type="ECO:0000313" key="3">
    <source>
        <dbReference type="EMBL" id="AUO19096.1"/>
    </source>
</evidence>
<keyword evidence="4" id="KW-1185">Reference proteome</keyword>
<dbReference type="Proteomes" id="UP000235589">
    <property type="component" value="Chromosome"/>
</dbReference>